<sequence length="67" mass="6633">MQNVKELNIQKMQKITGGNSCTNGTIGGAIAGAPGGPLSFLAGAAGGAVAGGCIKFGYNKTPKHGWN</sequence>
<evidence type="ECO:0000313" key="2">
    <source>
        <dbReference type="Proteomes" id="UP000013782"/>
    </source>
</evidence>
<dbReference type="InterPro" id="IPR019493">
    <property type="entry name" value="Bacteriocin_IIb_lactacin-rel"/>
</dbReference>
<protein>
    <submittedName>
        <fullName evidence="1">Bacteriocin-type signal sequence</fullName>
    </submittedName>
</protein>
<name>R2SSJ5_9ENTE</name>
<dbReference type="GO" id="GO:0042742">
    <property type="term" value="P:defense response to bacterium"/>
    <property type="evidence" value="ECO:0007669"/>
    <property type="project" value="InterPro"/>
</dbReference>
<dbReference type="RefSeq" id="WP_010758562.1">
    <property type="nucleotide sequence ID" value="NZ_ASWD01000004.1"/>
</dbReference>
<dbReference type="Pfam" id="PF10439">
    <property type="entry name" value="Bacteriocin_IIc"/>
    <property type="match status" value="1"/>
</dbReference>
<reference evidence="1 2" key="1">
    <citation type="submission" date="2013-02" db="EMBL/GenBank/DDBJ databases">
        <title>The Genome Sequence of Enterococcus pallens BAA-351.</title>
        <authorList>
            <consortium name="The Broad Institute Genome Sequencing Platform"/>
            <consortium name="The Broad Institute Genome Sequencing Center for Infectious Disease"/>
            <person name="Earl A.M."/>
            <person name="Gilmore M.S."/>
            <person name="Lebreton F."/>
            <person name="Walker B."/>
            <person name="Young S.K."/>
            <person name="Zeng Q."/>
            <person name="Gargeya S."/>
            <person name="Fitzgerald M."/>
            <person name="Haas B."/>
            <person name="Abouelleil A."/>
            <person name="Alvarado L."/>
            <person name="Arachchi H.M."/>
            <person name="Berlin A.M."/>
            <person name="Chapman S.B."/>
            <person name="Dewar J."/>
            <person name="Goldberg J."/>
            <person name="Griggs A."/>
            <person name="Gujja S."/>
            <person name="Hansen M."/>
            <person name="Howarth C."/>
            <person name="Imamovic A."/>
            <person name="Larimer J."/>
            <person name="McCowan C."/>
            <person name="Murphy C."/>
            <person name="Neiman D."/>
            <person name="Pearson M."/>
            <person name="Priest M."/>
            <person name="Roberts A."/>
            <person name="Saif S."/>
            <person name="Shea T."/>
            <person name="Sisk P."/>
            <person name="Sykes S."/>
            <person name="Wortman J."/>
            <person name="Nusbaum C."/>
            <person name="Birren B."/>
        </authorList>
    </citation>
    <scope>NUCLEOTIDE SEQUENCE [LARGE SCALE GENOMIC DNA]</scope>
    <source>
        <strain evidence="1 2">ATCC BAA-351</strain>
    </source>
</reference>
<dbReference type="EMBL" id="AJAQ01000035">
    <property type="protein sequence ID" value="EOH91049.1"/>
    <property type="molecule type" value="Genomic_DNA"/>
</dbReference>
<comment type="caution">
    <text evidence="1">The sequence shown here is derived from an EMBL/GenBank/DDBJ whole genome shotgun (WGS) entry which is preliminary data.</text>
</comment>
<dbReference type="Proteomes" id="UP000013782">
    <property type="component" value="Unassembled WGS sequence"/>
</dbReference>
<keyword evidence="2" id="KW-1185">Reference proteome</keyword>
<gene>
    <name evidence="1" type="ORF">UAU_03588</name>
</gene>
<organism evidence="1 2">
    <name type="scientific">Enterococcus pallens ATCC BAA-351</name>
    <dbReference type="NCBI Taxonomy" id="1158607"/>
    <lineage>
        <taxon>Bacteria</taxon>
        <taxon>Bacillati</taxon>
        <taxon>Bacillota</taxon>
        <taxon>Bacilli</taxon>
        <taxon>Lactobacillales</taxon>
        <taxon>Enterococcaceae</taxon>
        <taxon>Enterococcus</taxon>
    </lineage>
</organism>
<evidence type="ECO:0000313" key="1">
    <source>
        <dbReference type="EMBL" id="EOH91049.1"/>
    </source>
</evidence>
<dbReference type="AlphaFoldDB" id="R2SSJ5"/>
<accession>R2SSJ5</accession>
<dbReference type="HOGENOM" id="CLU_2878921_0_0_9"/>
<dbReference type="PATRIC" id="fig|1158607.3.peg.3582"/>
<proteinExistence type="predicted"/>